<dbReference type="SUPFAM" id="SSF46689">
    <property type="entry name" value="Homeodomain-like"/>
    <property type="match status" value="1"/>
</dbReference>
<protein>
    <submittedName>
        <fullName evidence="6">TetR/AcrR family transcriptional regulator</fullName>
    </submittedName>
</protein>
<dbReference type="Proteomes" id="UP000248627">
    <property type="component" value="Unassembled WGS sequence"/>
</dbReference>
<dbReference type="PANTHER" id="PTHR30055:SF234">
    <property type="entry name" value="HTH-TYPE TRANSCRIPTIONAL REGULATOR BETI"/>
    <property type="match status" value="1"/>
</dbReference>
<evidence type="ECO:0000256" key="4">
    <source>
        <dbReference type="PROSITE-ProRule" id="PRU00335"/>
    </source>
</evidence>
<evidence type="ECO:0000256" key="1">
    <source>
        <dbReference type="ARBA" id="ARBA00023015"/>
    </source>
</evidence>
<dbReference type="InterPro" id="IPR041479">
    <property type="entry name" value="TetR_CgmR_C"/>
</dbReference>
<feature type="DNA-binding region" description="H-T-H motif" evidence="4">
    <location>
        <begin position="43"/>
        <end position="62"/>
    </location>
</feature>
<name>A0A2W2CN55_9ACTN</name>
<feature type="domain" description="HTH tetR-type" evidence="5">
    <location>
        <begin position="21"/>
        <end position="80"/>
    </location>
</feature>
<comment type="caution">
    <text evidence="6">The sequence shown here is derived from an EMBL/GenBank/DDBJ whole genome shotgun (WGS) entry which is preliminary data.</text>
</comment>
<evidence type="ECO:0000256" key="3">
    <source>
        <dbReference type="ARBA" id="ARBA00023163"/>
    </source>
</evidence>
<dbReference type="PRINTS" id="PR00455">
    <property type="entry name" value="HTHTETR"/>
</dbReference>
<dbReference type="OrthoDB" id="9806334at2"/>
<dbReference type="Pfam" id="PF17937">
    <property type="entry name" value="TetR_C_28"/>
    <property type="match status" value="1"/>
</dbReference>
<dbReference type="InterPro" id="IPR009057">
    <property type="entry name" value="Homeodomain-like_sf"/>
</dbReference>
<dbReference type="InterPro" id="IPR001647">
    <property type="entry name" value="HTH_TetR"/>
</dbReference>
<dbReference type="InterPro" id="IPR050109">
    <property type="entry name" value="HTH-type_TetR-like_transc_reg"/>
</dbReference>
<keyword evidence="7" id="KW-1185">Reference proteome</keyword>
<keyword evidence="1" id="KW-0805">Transcription regulation</keyword>
<dbReference type="PANTHER" id="PTHR30055">
    <property type="entry name" value="HTH-TYPE TRANSCRIPTIONAL REGULATOR RUTR"/>
    <property type="match status" value="1"/>
</dbReference>
<dbReference type="GO" id="GO:0003700">
    <property type="term" value="F:DNA-binding transcription factor activity"/>
    <property type="evidence" value="ECO:0007669"/>
    <property type="project" value="TreeGrafter"/>
</dbReference>
<dbReference type="Gene3D" id="1.10.357.10">
    <property type="entry name" value="Tetracycline Repressor, domain 2"/>
    <property type="match status" value="1"/>
</dbReference>
<reference evidence="6 7" key="1">
    <citation type="submission" date="2018-01" db="EMBL/GenBank/DDBJ databases">
        <title>Draft genome sequence of Jishengella endophytica.</title>
        <authorList>
            <person name="Sahin N."/>
            <person name="Ay H."/>
            <person name="Saygin H."/>
        </authorList>
    </citation>
    <scope>NUCLEOTIDE SEQUENCE [LARGE SCALE GENOMIC DNA]</scope>
    <source>
        <strain evidence="6 7">DSM 45430</strain>
    </source>
</reference>
<dbReference type="EMBL" id="POTX01000003">
    <property type="protein sequence ID" value="PZG00906.1"/>
    <property type="molecule type" value="Genomic_DNA"/>
</dbReference>
<evidence type="ECO:0000313" key="7">
    <source>
        <dbReference type="Proteomes" id="UP000248627"/>
    </source>
</evidence>
<evidence type="ECO:0000313" key="6">
    <source>
        <dbReference type="EMBL" id="PZG00906.1"/>
    </source>
</evidence>
<dbReference type="Pfam" id="PF00440">
    <property type="entry name" value="TetR_N"/>
    <property type="match status" value="1"/>
</dbReference>
<organism evidence="6 7">
    <name type="scientific">Micromonospora endophytica</name>
    <dbReference type="NCBI Taxonomy" id="515350"/>
    <lineage>
        <taxon>Bacteria</taxon>
        <taxon>Bacillati</taxon>
        <taxon>Actinomycetota</taxon>
        <taxon>Actinomycetes</taxon>
        <taxon>Micromonosporales</taxon>
        <taxon>Micromonosporaceae</taxon>
        <taxon>Micromonospora</taxon>
    </lineage>
</organism>
<dbReference type="GO" id="GO:0000976">
    <property type="term" value="F:transcription cis-regulatory region binding"/>
    <property type="evidence" value="ECO:0007669"/>
    <property type="project" value="TreeGrafter"/>
</dbReference>
<dbReference type="PROSITE" id="PS50977">
    <property type="entry name" value="HTH_TETR_2"/>
    <property type="match status" value="1"/>
</dbReference>
<accession>A0A2W2CN55</accession>
<proteinExistence type="predicted"/>
<evidence type="ECO:0000256" key="2">
    <source>
        <dbReference type="ARBA" id="ARBA00023125"/>
    </source>
</evidence>
<dbReference type="AlphaFoldDB" id="A0A2W2CN55"/>
<sequence>MTSMCGGWSGVAEGRRTRNTERTRRAVLDAATQVILAKGAAVTLDQVASVAGVSKSGLIHHFGSRDQLVIAVVQDVQERFRQAVLSHLDLSENYPGKMLRAYVRALCAGSSVAGAAHDFTSAAIWGGLHAIPGVAAVTEEHSAWWSEQFAVDGLSLERIQIVRRAAEGVVVAAVYGEENDASIATARRLLLELATDGTFHTPI</sequence>
<keyword evidence="3" id="KW-0804">Transcription</keyword>
<gene>
    <name evidence="6" type="ORF">C1I93_01135</name>
</gene>
<evidence type="ECO:0000259" key="5">
    <source>
        <dbReference type="PROSITE" id="PS50977"/>
    </source>
</evidence>
<keyword evidence="2 4" id="KW-0238">DNA-binding</keyword>